<dbReference type="AlphaFoldDB" id="A0AAD7VWQ9"/>
<evidence type="ECO:0000313" key="1">
    <source>
        <dbReference type="EMBL" id="KAJ8344568.1"/>
    </source>
</evidence>
<dbReference type="EMBL" id="JAINUG010003193">
    <property type="protein sequence ID" value="KAJ8344568.1"/>
    <property type="molecule type" value="Genomic_DNA"/>
</dbReference>
<protein>
    <submittedName>
        <fullName evidence="1">Uncharacterized protein</fullName>
    </submittedName>
</protein>
<reference evidence="1" key="1">
    <citation type="journal article" date="2023" name="Science">
        <title>Genome structures resolve the early diversification of teleost fishes.</title>
        <authorList>
            <person name="Parey E."/>
            <person name="Louis A."/>
            <person name="Montfort J."/>
            <person name="Bouchez O."/>
            <person name="Roques C."/>
            <person name="Iampietro C."/>
            <person name="Lluch J."/>
            <person name="Castinel A."/>
            <person name="Donnadieu C."/>
            <person name="Desvignes T."/>
            <person name="Floi Bucao C."/>
            <person name="Jouanno E."/>
            <person name="Wen M."/>
            <person name="Mejri S."/>
            <person name="Dirks R."/>
            <person name="Jansen H."/>
            <person name="Henkel C."/>
            <person name="Chen W.J."/>
            <person name="Zahm M."/>
            <person name="Cabau C."/>
            <person name="Klopp C."/>
            <person name="Thompson A.W."/>
            <person name="Robinson-Rechavi M."/>
            <person name="Braasch I."/>
            <person name="Lecointre G."/>
            <person name="Bobe J."/>
            <person name="Postlethwait J.H."/>
            <person name="Berthelot C."/>
            <person name="Roest Crollius H."/>
            <person name="Guiguen Y."/>
        </authorList>
    </citation>
    <scope>NUCLEOTIDE SEQUENCE</scope>
    <source>
        <strain evidence="1">NC1722</strain>
    </source>
</reference>
<name>A0AAD7VWQ9_9TELE</name>
<gene>
    <name evidence="1" type="ORF">AAFF_G00239640</name>
</gene>
<keyword evidence="2" id="KW-1185">Reference proteome</keyword>
<dbReference type="Proteomes" id="UP001221898">
    <property type="component" value="Unassembled WGS sequence"/>
</dbReference>
<accession>A0AAD7VWQ9</accession>
<proteinExistence type="predicted"/>
<evidence type="ECO:0000313" key="2">
    <source>
        <dbReference type="Proteomes" id="UP001221898"/>
    </source>
</evidence>
<comment type="caution">
    <text evidence="1">The sequence shown here is derived from an EMBL/GenBank/DDBJ whole genome shotgun (WGS) entry which is preliminary data.</text>
</comment>
<sequence length="93" mass="10470">MFKEQRVGELQQDRCLLLLHLYCSCRQLEHRHRRMILFQESLGLVEHIGFSAAWGRGKGLGREEEQAAVADVSCRTWTGCGEFGAPALPPSSL</sequence>
<organism evidence="1 2">
    <name type="scientific">Aldrovandia affinis</name>
    <dbReference type="NCBI Taxonomy" id="143900"/>
    <lineage>
        <taxon>Eukaryota</taxon>
        <taxon>Metazoa</taxon>
        <taxon>Chordata</taxon>
        <taxon>Craniata</taxon>
        <taxon>Vertebrata</taxon>
        <taxon>Euteleostomi</taxon>
        <taxon>Actinopterygii</taxon>
        <taxon>Neopterygii</taxon>
        <taxon>Teleostei</taxon>
        <taxon>Notacanthiformes</taxon>
        <taxon>Halosauridae</taxon>
        <taxon>Aldrovandia</taxon>
    </lineage>
</organism>